<dbReference type="OrthoDB" id="360343at2"/>
<dbReference type="STRING" id="869211.Spith_0672"/>
<accession>G0GAB5</accession>
<reference evidence="2 3" key="1">
    <citation type="submission" date="2011-06" db="EMBL/GenBank/DDBJ databases">
        <title>The complete genome of Spirochaeta thermophila DSM 6578.</title>
        <authorList>
            <consortium name="US DOE Joint Genome Institute (JGI-PGF)"/>
            <person name="Lucas S."/>
            <person name="Lapidus A."/>
            <person name="Bruce D."/>
            <person name="Goodwin L."/>
            <person name="Pitluck S."/>
            <person name="Peters L."/>
            <person name="Kyrpides N."/>
            <person name="Mavromatis K."/>
            <person name="Ivanova N."/>
            <person name="Mikailova N."/>
            <person name="Pagani I."/>
            <person name="Chertkov O."/>
            <person name="Detter J.C."/>
            <person name="Tapia R."/>
            <person name="Han C."/>
            <person name="Land M."/>
            <person name="Hauser L."/>
            <person name="Markowitz V."/>
            <person name="Cheng J.-F."/>
            <person name="Hugenholtz P."/>
            <person name="Woyke T."/>
            <person name="Wu D."/>
            <person name="Spring S."/>
            <person name="Merkhoffer B."/>
            <person name="Schneider S."/>
            <person name="Klenk H.-P."/>
            <person name="Eisen J.A."/>
        </authorList>
    </citation>
    <scope>NUCLEOTIDE SEQUENCE [LARGE SCALE GENOMIC DNA]</scope>
    <source>
        <strain evidence="3">ATCC 700085 / DSM 6578 / Z-1203</strain>
    </source>
</reference>
<dbReference type="KEGG" id="stq:Spith_0672"/>
<dbReference type="Proteomes" id="UP000007254">
    <property type="component" value="Chromosome"/>
</dbReference>
<name>G0GAB5_WINT7</name>
<feature type="signal peptide" evidence="1">
    <location>
        <begin position="1"/>
        <end position="20"/>
    </location>
</feature>
<dbReference type="AlphaFoldDB" id="G0GAB5"/>
<evidence type="ECO:0000256" key="1">
    <source>
        <dbReference type="SAM" id="SignalP"/>
    </source>
</evidence>
<keyword evidence="3" id="KW-1185">Reference proteome</keyword>
<organism evidence="2 3">
    <name type="scientific">Winmispira thermophila (strain ATCC 700085 / DSM 6578 / Z-1203)</name>
    <name type="common">Spirochaeta thermophila</name>
    <dbReference type="NCBI Taxonomy" id="869211"/>
    <lineage>
        <taxon>Bacteria</taxon>
        <taxon>Pseudomonadati</taxon>
        <taxon>Spirochaetota</taxon>
        <taxon>Spirochaetia</taxon>
        <taxon>Winmispirales</taxon>
        <taxon>Winmispiraceae</taxon>
        <taxon>Winmispira</taxon>
    </lineage>
</organism>
<evidence type="ECO:0000313" key="2">
    <source>
        <dbReference type="EMBL" id="AEJ60951.1"/>
    </source>
</evidence>
<evidence type="ECO:0000313" key="3">
    <source>
        <dbReference type="Proteomes" id="UP000007254"/>
    </source>
</evidence>
<sequence>MRRFLFLLPFLLLACTGAPPSVLEVSHSLVYSRNPASGEQELLLLCSAAVLDDDGIDDIEVVYVIRDEAGLYWEVNEEAWDIFSQEGQHWLSFTLASPGADPFPSGTYRLLVRDYGGREAERTFLVKEHPASYPAERFPSLFVQQGSVQSKSSEPLKVIGYDGEGRLLFSRELKPGAFLSREQIPEQVAVLYALIEREDYLLRSGPYAVY</sequence>
<feature type="chain" id="PRO_5003399872" description="Lipoprotein" evidence="1">
    <location>
        <begin position="21"/>
        <end position="210"/>
    </location>
</feature>
<dbReference type="PROSITE" id="PS51257">
    <property type="entry name" value="PROKAR_LIPOPROTEIN"/>
    <property type="match status" value="1"/>
</dbReference>
<dbReference type="RefSeq" id="WP_014624329.1">
    <property type="nucleotide sequence ID" value="NC_017583.1"/>
</dbReference>
<gene>
    <name evidence="2" type="ordered locus">Spith_0672</name>
</gene>
<proteinExistence type="predicted"/>
<dbReference type="EMBL" id="CP002903">
    <property type="protein sequence ID" value="AEJ60951.1"/>
    <property type="molecule type" value="Genomic_DNA"/>
</dbReference>
<evidence type="ECO:0008006" key="4">
    <source>
        <dbReference type="Google" id="ProtNLM"/>
    </source>
</evidence>
<protein>
    <recommendedName>
        <fullName evidence="4">Lipoprotein</fullName>
    </recommendedName>
</protein>
<dbReference type="HOGENOM" id="CLU_1309475_0_0_12"/>
<keyword evidence="1" id="KW-0732">Signal</keyword>